<dbReference type="OrthoDB" id="1550976at2"/>
<evidence type="ECO:0000256" key="6">
    <source>
        <dbReference type="ARBA" id="ARBA00015080"/>
    </source>
</evidence>
<evidence type="ECO:0000256" key="2">
    <source>
        <dbReference type="ARBA" id="ARBA00004496"/>
    </source>
</evidence>
<sequence>MISYYSAHKPYSPYITLNKQEWAALSPGSVQPLSEQEISRLQGINENISIDEVSSVYLPLSRLLNLYTTASQDLHSVTNLFLHKKTSKVPYIIGMAGSVAVGKSTTARLIQALLSRWPNHPKVELLTTDGFLYPNRVLEEKGIMNRKGFPESYDTSKLIRFLADLKSGVSEVSAPVYSHLVYDIVEGERQVISNPDIVIVEGINVLQVANDGREIPEVFVSDFFDFSIYVDAKEDDIFNWYIERFKTLRSTAFKDPDSYFRKYADLSDEEAERVAEKIWKEINEVNLHRNILPTKHRADLILHKGKNHGVESLHLRKK</sequence>
<protein>
    <recommendedName>
        <fullName evidence="6 14">Pantothenate kinase</fullName>
        <ecNumber evidence="5 14">2.7.1.33</ecNumber>
    </recommendedName>
    <alternativeName>
        <fullName evidence="13 14">Pantothenic acid kinase</fullName>
    </alternativeName>
</protein>
<dbReference type="NCBIfam" id="TIGR00554">
    <property type="entry name" value="panK_bact"/>
    <property type="match status" value="1"/>
</dbReference>
<evidence type="ECO:0000256" key="14">
    <source>
        <dbReference type="HAMAP-Rule" id="MF_00215"/>
    </source>
</evidence>
<evidence type="ECO:0000256" key="4">
    <source>
        <dbReference type="ARBA" id="ARBA00006087"/>
    </source>
</evidence>
<dbReference type="Gene3D" id="3.40.50.300">
    <property type="entry name" value="P-loop containing nucleotide triphosphate hydrolases"/>
    <property type="match status" value="1"/>
</dbReference>
<evidence type="ECO:0000256" key="13">
    <source>
        <dbReference type="ARBA" id="ARBA00032866"/>
    </source>
</evidence>
<keyword evidence="7 14" id="KW-0963">Cytoplasm</keyword>
<dbReference type="InterPro" id="IPR004566">
    <property type="entry name" value="PanK"/>
</dbReference>
<dbReference type="EC" id="2.7.1.33" evidence="5 14"/>
<evidence type="ECO:0000259" key="16">
    <source>
        <dbReference type="Pfam" id="PF00485"/>
    </source>
</evidence>
<keyword evidence="10 14" id="KW-0418">Kinase</keyword>
<feature type="domain" description="Phosphoribulokinase/uridine kinase" evidence="16">
    <location>
        <begin position="92"/>
        <end position="249"/>
    </location>
</feature>
<keyword evidence="8 14" id="KW-0808">Transferase</keyword>
<accession>A0A2W0HMJ9</accession>
<reference evidence="17 18" key="1">
    <citation type="submission" date="2017-10" db="EMBL/GenBank/DDBJ databases">
        <title>Bacillus sp. nov., a halophilic bacterium isolated from a Yangshapao Lake.</title>
        <authorList>
            <person name="Wang H."/>
        </authorList>
    </citation>
    <scope>NUCLEOTIDE SEQUENCE [LARGE SCALE GENOMIC DNA]</scope>
    <source>
        <strain evidence="17 18">YSP-3</strain>
    </source>
</reference>
<feature type="binding site" evidence="14">
    <location>
        <begin position="97"/>
        <end position="104"/>
    </location>
    <ligand>
        <name>ATP</name>
        <dbReference type="ChEBI" id="CHEBI:30616"/>
    </ligand>
</feature>
<evidence type="ECO:0000256" key="7">
    <source>
        <dbReference type="ARBA" id="ARBA00022490"/>
    </source>
</evidence>
<comment type="similarity">
    <text evidence="4 14 15">Belongs to the prokaryotic pantothenate kinase family.</text>
</comment>
<keyword evidence="18" id="KW-1185">Reference proteome</keyword>
<dbReference type="EMBL" id="PDOF01000001">
    <property type="protein sequence ID" value="PYZ98302.1"/>
    <property type="molecule type" value="Genomic_DNA"/>
</dbReference>
<dbReference type="InterPro" id="IPR027417">
    <property type="entry name" value="P-loop_NTPase"/>
</dbReference>
<dbReference type="RefSeq" id="WP_110518174.1">
    <property type="nucleotide sequence ID" value="NZ_PDOF01000001.1"/>
</dbReference>
<evidence type="ECO:0000256" key="15">
    <source>
        <dbReference type="RuleBase" id="RU003530"/>
    </source>
</evidence>
<dbReference type="PIRSF" id="PIRSF000545">
    <property type="entry name" value="Pantothenate_kin"/>
    <property type="match status" value="1"/>
</dbReference>
<evidence type="ECO:0000256" key="1">
    <source>
        <dbReference type="ARBA" id="ARBA00001206"/>
    </source>
</evidence>
<dbReference type="PANTHER" id="PTHR10285">
    <property type="entry name" value="URIDINE KINASE"/>
    <property type="match status" value="1"/>
</dbReference>
<keyword evidence="9 14" id="KW-0547">Nucleotide-binding</keyword>
<evidence type="ECO:0000313" key="17">
    <source>
        <dbReference type="EMBL" id="PYZ98302.1"/>
    </source>
</evidence>
<keyword evidence="12 14" id="KW-0173">Coenzyme A biosynthesis</keyword>
<organism evidence="17 18">
    <name type="scientific">Alteribacter lacisalsi</name>
    <dbReference type="NCBI Taxonomy" id="2045244"/>
    <lineage>
        <taxon>Bacteria</taxon>
        <taxon>Bacillati</taxon>
        <taxon>Bacillota</taxon>
        <taxon>Bacilli</taxon>
        <taxon>Bacillales</taxon>
        <taxon>Bacillaceae</taxon>
        <taxon>Alteribacter</taxon>
    </lineage>
</organism>
<evidence type="ECO:0000256" key="10">
    <source>
        <dbReference type="ARBA" id="ARBA00022777"/>
    </source>
</evidence>
<dbReference type="InterPro" id="IPR006083">
    <property type="entry name" value="PRK/URK"/>
</dbReference>
<proteinExistence type="inferred from homology"/>
<dbReference type="GO" id="GO:0015937">
    <property type="term" value="P:coenzyme A biosynthetic process"/>
    <property type="evidence" value="ECO:0007669"/>
    <property type="project" value="UniProtKB-UniRule"/>
</dbReference>
<dbReference type="AlphaFoldDB" id="A0A2W0HMJ9"/>
<evidence type="ECO:0000256" key="8">
    <source>
        <dbReference type="ARBA" id="ARBA00022679"/>
    </source>
</evidence>
<dbReference type="SUPFAM" id="SSF52540">
    <property type="entry name" value="P-loop containing nucleoside triphosphate hydrolases"/>
    <property type="match status" value="1"/>
</dbReference>
<name>A0A2W0HMJ9_9BACI</name>
<comment type="catalytic activity">
    <reaction evidence="1 14 15">
        <text>(R)-pantothenate + ATP = (R)-4'-phosphopantothenate + ADP + H(+)</text>
        <dbReference type="Rhea" id="RHEA:16373"/>
        <dbReference type="ChEBI" id="CHEBI:10986"/>
        <dbReference type="ChEBI" id="CHEBI:15378"/>
        <dbReference type="ChEBI" id="CHEBI:29032"/>
        <dbReference type="ChEBI" id="CHEBI:30616"/>
        <dbReference type="ChEBI" id="CHEBI:456216"/>
        <dbReference type="EC" id="2.7.1.33"/>
    </reaction>
</comment>
<evidence type="ECO:0000256" key="5">
    <source>
        <dbReference type="ARBA" id="ARBA00012102"/>
    </source>
</evidence>
<dbReference type="Proteomes" id="UP000248066">
    <property type="component" value="Unassembled WGS sequence"/>
</dbReference>
<evidence type="ECO:0000256" key="9">
    <source>
        <dbReference type="ARBA" id="ARBA00022741"/>
    </source>
</evidence>
<keyword evidence="11 14" id="KW-0067">ATP-binding</keyword>
<evidence type="ECO:0000313" key="18">
    <source>
        <dbReference type="Proteomes" id="UP000248066"/>
    </source>
</evidence>
<dbReference type="HAMAP" id="MF_00215">
    <property type="entry name" value="Pantothen_kinase_1"/>
    <property type="match status" value="1"/>
</dbReference>
<dbReference type="GO" id="GO:0005737">
    <property type="term" value="C:cytoplasm"/>
    <property type="evidence" value="ECO:0007669"/>
    <property type="project" value="UniProtKB-SubCell"/>
</dbReference>
<dbReference type="Pfam" id="PF00485">
    <property type="entry name" value="PRK"/>
    <property type="match status" value="1"/>
</dbReference>
<dbReference type="CDD" id="cd02025">
    <property type="entry name" value="PanK"/>
    <property type="match status" value="1"/>
</dbReference>
<evidence type="ECO:0000256" key="11">
    <source>
        <dbReference type="ARBA" id="ARBA00022840"/>
    </source>
</evidence>
<evidence type="ECO:0000256" key="3">
    <source>
        <dbReference type="ARBA" id="ARBA00005225"/>
    </source>
</evidence>
<comment type="caution">
    <text evidence="17">The sequence shown here is derived from an EMBL/GenBank/DDBJ whole genome shotgun (WGS) entry which is preliminary data.</text>
</comment>
<gene>
    <name evidence="14" type="primary">coaA</name>
    <name evidence="17" type="ORF">CR205_06810</name>
</gene>
<comment type="pathway">
    <text evidence="3 14 15">Cofactor biosynthesis; coenzyme A biosynthesis; CoA from (R)-pantothenate: step 1/5.</text>
</comment>
<dbReference type="UniPathway" id="UPA00241">
    <property type="reaction ID" value="UER00352"/>
</dbReference>
<dbReference type="GO" id="GO:0004594">
    <property type="term" value="F:pantothenate kinase activity"/>
    <property type="evidence" value="ECO:0007669"/>
    <property type="project" value="UniProtKB-UniRule"/>
</dbReference>
<evidence type="ECO:0000256" key="12">
    <source>
        <dbReference type="ARBA" id="ARBA00022993"/>
    </source>
</evidence>
<dbReference type="GO" id="GO:0005524">
    <property type="term" value="F:ATP binding"/>
    <property type="evidence" value="ECO:0007669"/>
    <property type="project" value="UniProtKB-UniRule"/>
</dbReference>
<comment type="subcellular location">
    <subcellularLocation>
        <location evidence="2 14 15">Cytoplasm</location>
    </subcellularLocation>
</comment>